<dbReference type="Gene3D" id="1.10.287.110">
    <property type="entry name" value="DnaJ domain"/>
    <property type="match status" value="1"/>
</dbReference>
<sequence length="335" mass="38108">MAARRRAALLVAVLLLHHALSALAETSYYDTLQVPKDASEAQIKRAYRKLALKYHPDKNPNNKEADRGFAKINNAYEVLMDQEKRKVYDWYGEDGSKQFQGTHSGGVFFGDGAMEKEEEQIIKGDDVIVELDASLEDLYMGGSVKVWRDKNVIKLAPGKRQCKCRNEIHQREIAPGMFHQISEPVCETCPNVKYIREGDFIIVDIEKGMKDGQEILFYEDGEPKIDGEPGDLKFKIRTTWHERFRRESSDLHATVTTSLFEALVGFKKNFNHLDNHSVEIGTKGITKPKEVRKLEGEGMPLYQSNKKGDLYITFDVAFPEGLTDDKKAKLTNIFS</sequence>
<proteinExistence type="predicted"/>
<dbReference type="PANTHER" id="PTHR44298:SF1">
    <property type="entry name" value="DNAJ HOMOLOG SUBFAMILY B MEMBER 11"/>
    <property type="match status" value="1"/>
</dbReference>
<feature type="chain" id="PRO_5044808663" description="J domain-containing protein" evidence="2">
    <location>
        <begin position="25"/>
        <end position="335"/>
    </location>
</feature>
<evidence type="ECO:0000256" key="1">
    <source>
        <dbReference type="ARBA" id="ARBA00022729"/>
    </source>
</evidence>
<dbReference type="CDD" id="cd10747">
    <property type="entry name" value="DnaJ_C"/>
    <property type="match status" value="1"/>
</dbReference>
<dbReference type="SMART" id="SM00271">
    <property type="entry name" value="DnaJ"/>
    <property type="match status" value="1"/>
</dbReference>
<dbReference type="InterPro" id="IPR051736">
    <property type="entry name" value="DnaJ-B11-like"/>
</dbReference>
<dbReference type="SUPFAM" id="SSF46565">
    <property type="entry name" value="Chaperone J-domain"/>
    <property type="match status" value="1"/>
</dbReference>
<dbReference type="GO" id="GO:0005783">
    <property type="term" value="C:endoplasmic reticulum"/>
    <property type="evidence" value="ECO:0007669"/>
    <property type="project" value="UniProtKB-ARBA"/>
</dbReference>
<protein>
    <recommendedName>
        <fullName evidence="3">J domain-containing protein</fullName>
    </recommendedName>
</protein>
<dbReference type="Pfam" id="PF01556">
    <property type="entry name" value="DnaJ_C"/>
    <property type="match status" value="1"/>
</dbReference>
<dbReference type="PROSITE" id="PS00636">
    <property type="entry name" value="DNAJ_1"/>
    <property type="match status" value="1"/>
</dbReference>
<dbReference type="Proteomes" id="UP001497457">
    <property type="component" value="Chromosome 18b"/>
</dbReference>
<name>A0ABC8ZAC0_9POAL</name>
<dbReference type="PROSITE" id="PS50076">
    <property type="entry name" value="DNAJ_2"/>
    <property type="match status" value="1"/>
</dbReference>
<evidence type="ECO:0000313" key="4">
    <source>
        <dbReference type="EMBL" id="CAL4956924.1"/>
    </source>
</evidence>
<evidence type="ECO:0000313" key="5">
    <source>
        <dbReference type="Proteomes" id="UP001497457"/>
    </source>
</evidence>
<dbReference type="InterPro" id="IPR018253">
    <property type="entry name" value="DnaJ_domain_CS"/>
</dbReference>
<organism evidence="4 5">
    <name type="scientific">Urochloa decumbens</name>
    <dbReference type="NCBI Taxonomy" id="240449"/>
    <lineage>
        <taxon>Eukaryota</taxon>
        <taxon>Viridiplantae</taxon>
        <taxon>Streptophyta</taxon>
        <taxon>Embryophyta</taxon>
        <taxon>Tracheophyta</taxon>
        <taxon>Spermatophyta</taxon>
        <taxon>Magnoliopsida</taxon>
        <taxon>Liliopsida</taxon>
        <taxon>Poales</taxon>
        <taxon>Poaceae</taxon>
        <taxon>PACMAD clade</taxon>
        <taxon>Panicoideae</taxon>
        <taxon>Panicodae</taxon>
        <taxon>Paniceae</taxon>
        <taxon>Melinidinae</taxon>
        <taxon>Urochloa</taxon>
    </lineage>
</organism>
<keyword evidence="1 2" id="KW-0732">Signal</keyword>
<gene>
    <name evidence="4" type="ORF">URODEC1_LOCUS42238</name>
</gene>
<dbReference type="InterPro" id="IPR036869">
    <property type="entry name" value="J_dom_sf"/>
</dbReference>
<feature type="signal peptide" evidence="2">
    <location>
        <begin position="1"/>
        <end position="24"/>
    </location>
</feature>
<dbReference type="EMBL" id="OZ075128">
    <property type="protein sequence ID" value="CAL4956924.1"/>
    <property type="molecule type" value="Genomic_DNA"/>
</dbReference>
<keyword evidence="5" id="KW-1185">Reference proteome</keyword>
<dbReference type="InterPro" id="IPR002939">
    <property type="entry name" value="DnaJ_C"/>
</dbReference>
<dbReference type="PANTHER" id="PTHR44298">
    <property type="entry name" value="DNAJ HOMOLOG SUBFAMILY B MEMBER 11"/>
    <property type="match status" value="1"/>
</dbReference>
<accession>A0ABC8ZAC0</accession>
<dbReference type="PRINTS" id="PR00625">
    <property type="entry name" value="JDOMAIN"/>
</dbReference>
<dbReference type="FunFam" id="2.60.260.20:FF:000013">
    <property type="entry name" value="DnaJ subfamily B member 11"/>
    <property type="match status" value="1"/>
</dbReference>
<dbReference type="InterPro" id="IPR008971">
    <property type="entry name" value="HSP40/DnaJ_pept-bd"/>
</dbReference>
<dbReference type="Gene3D" id="2.60.260.20">
    <property type="entry name" value="Urease metallochaperone UreE, N-terminal domain"/>
    <property type="match status" value="2"/>
</dbReference>
<dbReference type="SUPFAM" id="SSF49493">
    <property type="entry name" value="HSP40/DnaJ peptide-binding domain"/>
    <property type="match status" value="2"/>
</dbReference>
<dbReference type="CDD" id="cd06257">
    <property type="entry name" value="DnaJ"/>
    <property type="match status" value="1"/>
</dbReference>
<evidence type="ECO:0000259" key="3">
    <source>
        <dbReference type="PROSITE" id="PS50076"/>
    </source>
</evidence>
<dbReference type="InterPro" id="IPR001623">
    <property type="entry name" value="DnaJ_domain"/>
</dbReference>
<reference evidence="4" key="1">
    <citation type="submission" date="2024-10" db="EMBL/GenBank/DDBJ databases">
        <authorList>
            <person name="Ryan C."/>
        </authorList>
    </citation>
    <scope>NUCLEOTIDE SEQUENCE [LARGE SCALE GENOMIC DNA]</scope>
</reference>
<dbReference type="Pfam" id="PF00226">
    <property type="entry name" value="DnaJ"/>
    <property type="match status" value="1"/>
</dbReference>
<dbReference type="AlphaFoldDB" id="A0ABC8ZAC0"/>
<evidence type="ECO:0000256" key="2">
    <source>
        <dbReference type="SAM" id="SignalP"/>
    </source>
</evidence>
<feature type="domain" description="J" evidence="3">
    <location>
        <begin position="27"/>
        <end position="92"/>
    </location>
</feature>